<gene>
    <name evidence="2" type="ORF">NP493_1623g00035</name>
</gene>
<evidence type="ECO:0000313" key="3">
    <source>
        <dbReference type="Proteomes" id="UP001209878"/>
    </source>
</evidence>
<keyword evidence="1" id="KW-0472">Membrane</keyword>
<reference evidence="2" key="1">
    <citation type="journal article" date="2023" name="Mol. Biol. Evol.">
        <title>Third-Generation Sequencing Reveals the Adaptive Role of the Epigenome in Three Deep-Sea Polychaetes.</title>
        <authorList>
            <person name="Perez M."/>
            <person name="Aroh O."/>
            <person name="Sun Y."/>
            <person name="Lan Y."/>
            <person name="Juniper S.K."/>
            <person name="Young C.R."/>
            <person name="Angers B."/>
            <person name="Qian P.Y."/>
        </authorList>
    </citation>
    <scope>NUCLEOTIDE SEQUENCE</scope>
    <source>
        <strain evidence="2">R07B-5</strain>
    </source>
</reference>
<feature type="transmembrane region" description="Helical" evidence="1">
    <location>
        <begin position="106"/>
        <end position="131"/>
    </location>
</feature>
<name>A0AAD9N8B4_RIDPI</name>
<organism evidence="2 3">
    <name type="scientific">Ridgeia piscesae</name>
    <name type="common">Tubeworm</name>
    <dbReference type="NCBI Taxonomy" id="27915"/>
    <lineage>
        <taxon>Eukaryota</taxon>
        <taxon>Metazoa</taxon>
        <taxon>Spiralia</taxon>
        <taxon>Lophotrochozoa</taxon>
        <taxon>Annelida</taxon>
        <taxon>Polychaeta</taxon>
        <taxon>Sedentaria</taxon>
        <taxon>Canalipalpata</taxon>
        <taxon>Sabellida</taxon>
        <taxon>Siboglinidae</taxon>
        <taxon>Ridgeia</taxon>
    </lineage>
</organism>
<feature type="transmembrane region" description="Helical" evidence="1">
    <location>
        <begin position="12"/>
        <end position="33"/>
    </location>
</feature>
<keyword evidence="1" id="KW-0812">Transmembrane</keyword>
<dbReference type="SUPFAM" id="SSF81321">
    <property type="entry name" value="Family A G protein-coupled receptor-like"/>
    <property type="match status" value="1"/>
</dbReference>
<sequence length="152" mass="16935">MHIVPTDSDGVLGFVVLTYVVSVIVPGAVHVFATARIFAVVLRTHNRITAQVQAVDTGDSQLVTLKAIRSARSVLVICFVAIALRIPISLLVLLRPDVRAQPPLKAVLGFGALWLFNCNWFLNSLLYLTLYRSVRQKVKLMFVDLYTFVRRA</sequence>
<comment type="caution">
    <text evidence="2">The sequence shown here is derived from an EMBL/GenBank/DDBJ whole genome shotgun (WGS) entry which is preliminary data.</text>
</comment>
<feature type="transmembrane region" description="Helical" evidence="1">
    <location>
        <begin position="74"/>
        <end position="94"/>
    </location>
</feature>
<dbReference type="EMBL" id="JAODUO010001621">
    <property type="protein sequence ID" value="KAK2160837.1"/>
    <property type="molecule type" value="Genomic_DNA"/>
</dbReference>
<keyword evidence="1" id="KW-1133">Transmembrane helix</keyword>
<protein>
    <recommendedName>
        <fullName evidence="4">G-protein coupled receptors family 1 profile domain-containing protein</fullName>
    </recommendedName>
</protein>
<dbReference type="Proteomes" id="UP001209878">
    <property type="component" value="Unassembled WGS sequence"/>
</dbReference>
<evidence type="ECO:0008006" key="4">
    <source>
        <dbReference type="Google" id="ProtNLM"/>
    </source>
</evidence>
<proteinExistence type="predicted"/>
<accession>A0AAD9N8B4</accession>
<evidence type="ECO:0000256" key="1">
    <source>
        <dbReference type="SAM" id="Phobius"/>
    </source>
</evidence>
<dbReference type="Gene3D" id="1.20.1070.10">
    <property type="entry name" value="Rhodopsin 7-helix transmembrane proteins"/>
    <property type="match status" value="1"/>
</dbReference>
<dbReference type="AlphaFoldDB" id="A0AAD9N8B4"/>
<evidence type="ECO:0000313" key="2">
    <source>
        <dbReference type="EMBL" id="KAK2160837.1"/>
    </source>
</evidence>
<keyword evidence="3" id="KW-1185">Reference proteome</keyword>